<protein>
    <submittedName>
        <fullName evidence="1">Uncharacterized protein</fullName>
    </submittedName>
</protein>
<gene>
    <name evidence="1" type="ORF">Ahy_A05g025593</name>
</gene>
<name>A0A445D932_ARAHY</name>
<reference evidence="1 2" key="1">
    <citation type="submission" date="2019-01" db="EMBL/GenBank/DDBJ databases">
        <title>Sequencing of cultivated peanut Arachis hypogaea provides insights into genome evolution and oil improvement.</title>
        <authorList>
            <person name="Chen X."/>
        </authorList>
    </citation>
    <scope>NUCLEOTIDE SEQUENCE [LARGE SCALE GENOMIC DNA]</scope>
    <source>
        <strain evidence="2">cv. Fuhuasheng</strain>
        <tissue evidence="1">Leaves</tissue>
    </source>
</reference>
<dbReference type="Proteomes" id="UP000289738">
    <property type="component" value="Chromosome A05"/>
</dbReference>
<keyword evidence="2" id="KW-1185">Reference proteome</keyword>
<organism evidence="1 2">
    <name type="scientific">Arachis hypogaea</name>
    <name type="common">Peanut</name>
    <dbReference type="NCBI Taxonomy" id="3818"/>
    <lineage>
        <taxon>Eukaryota</taxon>
        <taxon>Viridiplantae</taxon>
        <taxon>Streptophyta</taxon>
        <taxon>Embryophyta</taxon>
        <taxon>Tracheophyta</taxon>
        <taxon>Spermatophyta</taxon>
        <taxon>Magnoliopsida</taxon>
        <taxon>eudicotyledons</taxon>
        <taxon>Gunneridae</taxon>
        <taxon>Pentapetalae</taxon>
        <taxon>rosids</taxon>
        <taxon>fabids</taxon>
        <taxon>Fabales</taxon>
        <taxon>Fabaceae</taxon>
        <taxon>Papilionoideae</taxon>
        <taxon>50 kb inversion clade</taxon>
        <taxon>dalbergioids sensu lato</taxon>
        <taxon>Dalbergieae</taxon>
        <taxon>Pterocarpus clade</taxon>
        <taxon>Arachis</taxon>
    </lineage>
</organism>
<comment type="caution">
    <text evidence="1">The sequence shown here is derived from an EMBL/GenBank/DDBJ whole genome shotgun (WGS) entry which is preliminary data.</text>
</comment>
<proteinExistence type="predicted"/>
<evidence type="ECO:0000313" key="2">
    <source>
        <dbReference type="Proteomes" id="UP000289738"/>
    </source>
</evidence>
<dbReference type="AlphaFoldDB" id="A0A445D932"/>
<dbReference type="EMBL" id="SDMP01000005">
    <property type="protein sequence ID" value="RYR59675.1"/>
    <property type="molecule type" value="Genomic_DNA"/>
</dbReference>
<evidence type="ECO:0000313" key="1">
    <source>
        <dbReference type="EMBL" id="RYR59675.1"/>
    </source>
</evidence>
<sequence length="258" mass="29364">MIRFKNVRSKSEVVKIAIMGLGFYMRRKLLNVHIPDLAHLAERVRQVELLKKGKEKYENEKSKSSKIGMYLRVLDNAVYDVEAAAIFEKERMKKELAHREEQARQKQLIRRAEGQSSKAPQHIAIALISSSQAIKAKLTVGSSKTSLRPVSLLPWPSYGIPKGEYEGDPEDDYDMDDEEVFSFIRYKDEPGYFLRPSEKQKSHLRSLHITGTMSGIKINKVLIDGRAAISLLPERMLMKVGKHPDDLVPTNIIVTTTC</sequence>
<accession>A0A445D932</accession>